<sequence>MVAAAPPPEPAPPAATPDAGPQAGPVPPHAVADATQAVPAQARVTMETTMDQVAKTTEGLFKAAEEAAEFGRGNIEAITKATQVYVAGVQDLSKQTLAMVQGLADHTVAGAKALGTVKSLKEAADIQATYTRAAMEKTFSETAKLQEAALKLAEASFAPISQRMTLAVEKLAKPLAA</sequence>
<evidence type="ECO:0000256" key="1">
    <source>
        <dbReference type="SAM" id="MobiDB-lite"/>
    </source>
</evidence>
<evidence type="ECO:0000259" key="2">
    <source>
        <dbReference type="Pfam" id="PF09361"/>
    </source>
</evidence>
<name>A0ABS1D510_9PROT</name>
<dbReference type="InterPro" id="IPR010127">
    <property type="entry name" value="Phasin_subfam-1"/>
</dbReference>
<dbReference type="EMBL" id="NRSG01000411">
    <property type="protein sequence ID" value="MBK1661950.1"/>
    <property type="molecule type" value="Genomic_DNA"/>
</dbReference>
<feature type="compositionally biased region" description="Pro residues" evidence="1">
    <location>
        <begin position="1"/>
        <end position="15"/>
    </location>
</feature>
<dbReference type="Pfam" id="PF09361">
    <property type="entry name" value="Phasin_2"/>
    <property type="match status" value="1"/>
</dbReference>
<evidence type="ECO:0000313" key="4">
    <source>
        <dbReference type="Proteomes" id="UP000697995"/>
    </source>
</evidence>
<dbReference type="InterPro" id="IPR018968">
    <property type="entry name" value="Phasin"/>
</dbReference>
<feature type="domain" description="Phasin" evidence="2">
    <location>
        <begin position="65"/>
        <end position="164"/>
    </location>
</feature>
<keyword evidence="4" id="KW-1185">Reference proteome</keyword>
<gene>
    <name evidence="3" type="ORF">CKO45_27545</name>
</gene>
<comment type="caution">
    <text evidence="3">The sequence shown here is derived from an EMBL/GenBank/DDBJ whole genome shotgun (WGS) entry which is preliminary data.</text>
</comment>
<proteinExistence type="predicted"/>
<protein>
    <recommendedName>
        <fullName evidence="2">Phasin domain-containing protein</fullName>
    </recommendedName>
</protein>
<dbReference type="NCBIfam" id="TIGR01841">
    <property type="entry name" value="phasin"/>
    <property type="match status" value="1"/>
</dbReference>
<accession>A0ABS1D510</accession>
<evidence type="ECO:0000313" key="3">
    <source>
        <dbReference type="EMBL" id="MBK1661950.1"/>
    </source>
</evidence>
<feature type="region of interest" description="Disordered" evidence="1">
    <location>
        <begin position="1"/>
        <end position="36"/>
    </location>
</feature>
<dbReference type="Proteomes" id="UP000697995">
    <property type="component" value="Unassembled WGS sequence"/>
</dbReference>
<organism evidence="3 4">
    <name type="scientific">Paracraurococcus ruber</name>
    <dbReference type="NCBI Taxonomy" id="77675"/>
    <lineage>
        <taxon>Bacteria</taxon>
        <taxon>Pseudomonadati</taxon>
        <taxon>Pseudomonadota</taxon>
        <taxon>Alphaproteobacteria</taxon>
        <taxon>Acetobacterales</taxon>
        <taxon>Roseomonadaceae</taxon>
        <taxon>Paracraurococcus</taxon>
    </lineage>
</organism>
<reference evidence="3 4" key="1">
    <citation type="journal article" date="2020" name="Microorganisms">
        <title>Osmotic Adaptation and Compatible Solute Biosynthesis of Phototrophic Bacteria as Revealed from Genome Analyses.</title>
        <authorList>
            <person name="Imhoff J.F."/>
            <person name="Rahn T."/>
            <person name="Kunzel S."/>
            <person name="Keller A."/>
            <person name="Neulinger S.C."/>
        </authorList>
    </citation>
    <scope>NUCLEOTIDE SEQUENCE [LARGE SCALE GENOMIC DNA]</scope>
    <source>
        <strain evidence="3 4">DSM 15382</strain>
    </source>
</reference>